<evidence type="ECO:0000313" key="5">
    <source>
        <dbReference type="Proteomes" id="UP000436858"/>
    </source>
</evidence>
<keyword evidence="1" id="KW-0677">Repeat</keyword>
<feature type="domain" description="IPT/TIG" evidence="2">
    <location>
        <begin position="41"/>
        <end position="118"/>
    </location>
</feature>
<dbReference type="Pfam" id="PF01833">
    <property type="entry name" value="TIG"/>
    <property type="match status" value="1"/>
</dbReference>
<sequence length="434" mass="47549">MTIIKYIKFVVIIVIVTIIFSCSKNEAGNSEYDPSLPISLTDFFPIQGGMATRMVIEGANFGTDLSQIKVFFNQKEASIVSVKNSIIYLLVPKLPGNDCVVTVKIGDQEAKFARNFQYIENYSVTTIAGRPGTNLFVEGSLATAQFGPVQHLTIDNENNLFITERTGSDGKGTCSVLNEESGTVTLLFKADDNLNVPTVNAQTQNVYIPLDGGYSFYELNPVNQWIAKKRLILHPSKEQQEEGMGDFSINWKHSLAFSGYDGMIYTRSYGGDLVKIDPETRVGQKVGNFFPNTDSFIVGHPTQPEILYIAYAAKHAIYTYNIETGEHKLFAGAYGQAGWNDGIATDAEFNAPRQMTLDMEGNIYVADSGNHCIRMIDKNGIVTTPIGKPGEAGYADGSLDMALLNDPRGVAVDSEGDVYIADLGNSCIRKLTLQ</sequence>
<protein>
    <submittedName>
        <fullName evidence="4">Cell surface protein</fullName>
    </submittedName>
</protein>
<reference evidence="4 5" key="1">
    <citation type="journal article" date="2019" name="Nat. Med.">
        <title>A library of human gut bacterial isolates paired with longitudinal multiomics data enables mechanistic microbiome research.</title>
        <authorList>
            <person name="Poyet M."/>
            <person name="Groussin M."/>
            <person name="Gibbons S.M."/>
            <person name="Avila-Pacheco J."/>
            <person name="Jiang X."/>
            <person name="Kearney S.M."/>
            <person name="Perrotta A.R."/>
            <person name="Berdy B."/>
            <person name="Zhao S."/>
            <person name="Lieberman T.D."/>
            <person name="Swanson P.K."/>
            <person name="Smith M."/>
            <person name="Roesemann S."/>
            <person name="Alexander J.E."/>
            <person name="Rich S.A."/>
            <person name="Livny J."/>
            <person name="Vlamakis H."/>
            <person name="Clish C."/>
            <person name="Bullock K."/>
            <person name="Deik A."/>
            <person name="Scott J."/>
            <person name="Pierce K.A."/>
            <person name="Xavier R.J."/>
            <person name="Alm E.J."/>
        </authorList>
    </citation>
    <scope>NUCLEOTIDE SEQUENCE [LARGE SCALE GENOMIC DNA]</scope>
    <source>
        <strain evidence="4 5">BIOML-A162</strain>
    </source>
</reference>
<dbReference type="InterPro" id="IPR001258">
    <property type="entry name" value="NHL_repeat"/>
</dbReference>
<dbReference type="PANTHER" id="PTHR13833:SF71">
    <property type="entry name" value="NHL DOMAIN-CONTAINING PROTEIN"/>
    <property type="match status" value="1"/>
</dbReference>
<dbReference type="Pfam" id="PF25021">
    <property type="entry name" value="TEN_NHL"/>
    <property type="match status" value="1"/>
</dbReference>
<dbReference type="InterPro" id="IPR011042">
    <property type="entry name" value="6-blade_b-propeller_TolB-like"/>
</dbReference>
<dbReference type="PROSITE" id="PS51257">
    <property type="entry name" value="PROKAR_LIPOPROTEIN"/>
    <property type="match status" value="1"/>
</dbReference>
<accession>A0A6I0TEP5</accession>
<dbReference type="AlphaFoldDB" id="A0A6I0TEP5"/>
<evidence type="ECO:0000259" key="2">
    <source>
        <dbReference type="Pfam" id="PF01833"/>
    </source>
</evidence>
<gene>
    <name evidence="4" type="ORF">GAN91_21970</name>
</gene>
<dbReference type="SUPFAM" id="SSF101898">
    <property type="entry name" value="NHL repeat"/>
    <property type="match status" value="1"/>
</dbReference>
<dbReference type="PANTHER" id="PTHR13833">
    <property type="match status" value="1"/>
</dbReference>
<organism evidence="4 5">
    <name type="scientific">Bacteroides thetaiotaomicron</name>
    <dbReference type="NCBI Taxonomy" id="818"/>
    <lineage>
        <taxon>Bacteria</taxon>
        <taxon>Pseudomonadati</taxon>
        <taxon>Bacteroidota</taxon>
        <taxon>Bacteroidia</taxon>
        <taxon>Bacteroidales</taxon>
        <taxon>Bacteroidaceae</taxon>
        <taxon>Bacteroides</taxon>
    </lineage>
</organism>
<dbReference type="Gene3D" id="2.120.10.30">
    <property type="entry name" value="TolB, C-terminal domain"/>
    <property type="match status" value="1"/>
</dbReference>
<dbReference type="Pfam" id="PF01436">
    <property type="entry name" value="NHL"/>
    <property type="match status" value="1"/>
</dbReference>
<evidence type="ECO:0000256" key="1">
    <source>
        <dbReference type="ARBA" id="ARBA00022737"/>
    </source>
</evidence>
<dbReference type="Proteomes" id="UP000436858">
    <property type="component" value="Unassembled WGS sequence"/>
</dbReference>
<proteinExistence type="predicted"/>
<dbReference type="PROSITE" id="PS51125">
    <property type="entry name" value="NHL"/>
    <property type="match status" value="1"/>
</dbReference>
<name>A0A6I0TEP5_BACT4</name>
<dbReference type="InterPro" id="IPR013783">
    <property type="entry name" value="Ig-like_fold"/>
</dbReference>
<dbReference type="CDD" id="cd00603">
    <property type="entry name" value="IPT_PCSR"/>
    <property type="match status" value="1"/>
</dbReference>
<evidence type="ECO:0000313" key="4">
    <source>
        <dbReference type="EMBL" id="KAB4475323.1"/>
    </source>
</evidence>
<comment type="caution">
    <text evidence="4">The sequence shown here is derived from an EMBL/GenBank/DDBJ whole genome shotgun (WGS) entry which is preliminary data.</text>
</comment>
<dbReference type="Gene3D" id="2.60.40.10">
    <property type="entry name" value="Immunoglobulins"/>
    <property type="match status" value="1"/>
</dbReference>
<evidence type="ECO:0000259" key="3">
    <source>
        <dbReference type="Pfam" id="PF25021"/>
    </source>
</evidence>
<dbReference type="InterPro" id="IPR056822">
    <property type="entry name" value="TEN_NHL"/>
</dbReference>
<dbReference type="InterPro" id="IPR002909">
    <property type="entry name" value="IPT_dom"/>
</dbReference>
<feature type="domain" description="Teneurin NHL" evidence="3">
    <location>
        <begin position="341"/>
        <end position="389"/>
    </location>
</feature>
<dbReference type="EMBL" id="WCRY01000027">
    <property type="protein sequence ID" value="KAB4475323.1"/>
    <property type="molecule type" value="Genomic_DNA"/>
</dbReference>
<dbReference type="InterPro" id="IPR014756">
    <property type="entry name" value="Ig_E-set"/>
</dbReference>
<dbReference type="SUPFAM" id="SSF81296">
    <property type="entry name" value="E set domains"/>
    <property type="match status" value="1"/>
</dbReference>